<dbReference type="SUPFAM" id="SSF64307">
    <property type="entry name" value="SirA-like"/>
    <property type="match status" value="1"/>
</dbReference>
<dbReference type="Pfam" id="PF01206">
    <property type="entry name" value="TusA"/>
    <property type="match status" value="1"/>
</dbReference>
<feature type="domain" description="UPF0033" evidence="2">
    <location>
        <begin position="4"/>
        <end position="28"/>
    </location>
</feature>
<dbReference type="PROSITE" id="PS01148">
    <property type="entry name" value="UPF0033"/>
    <property type="match status" value="1"/>
</dbReference>
<comment type="caution">
    <text evidence="3">The sequence shown here is derived from an EMBL/GenBank/DDBJ whole genome shotgun (WGS) entry which is preliminary data.</text>
</comment>
<dbReference type="Proteomes" id="UP000430345">
    <property type="component" value="Unassembled WGS sequence"/>
</dbReference>
<dbReference type="GO" id="GO:0016740">
    <property type="term" value="F:transferase activity"/>
    <property type="evidence" value="ECO:0007669"/>
    <property type="project" value="UniProtKB-KW"/>
</dbReference>
<organism evidence="3 4">
    <name type="scientific">Clostridium tarantellae</name>
    <dbReference type="NCBI Taxonomy" id="39493"/>
    <lineage>
        <taxon>Bacteria</taxon>
        <taxon>Bacillati</taxon>
        <taxon>Bacillota</taxon>
        <taxon>Clostridia</taxon>
        <taxon>Eubacteriales</taxon>
        <taxon>Clostridiaceae</taxon>
        <taxon>Clostridium</taxon>
    </lineage>
</organism>
<protein>
    <submittedName>
        <fullName evidence="3">Sulfurtransferase-like selenium metabolism protein YedF</fullName>
    </submittedName>
</protein>
<dbReference type="Gene3D" id="3.30.110.40">
    <property type="entry name" value="TusA-like domain"/>
    <property type="match status" value="1"/>
</dbReference>
<dbReference type="InterPro" id="IPR001455">
    <property type="entry name" value="TusA-like"/>
</dbReference>
<evidence type="ECO:0000256" key="1">
    <source>
        <dbReference type="ARBA" id="ARBA00008984"/>
    </source>
</evidence>
<dbReference type="InterPro" id="IPR027396">
    <property type="entry name" value="DsrEFH-like"/>
</dbReference>
<dbReference type="RefSeq" id="WP_152890451.1">
    <property type="nucleotide sequence ID" value="NZ_WHJC01000166.1"/>
</dbReference>
<dbReference type="Pfam" id="PF02635">
    <property type="entry name" value="DsrE"/>
    <property type="match status" value="1"/>
</dbReference>
<dbReference type="PANTHER" id="PTHR33279:SF6">
    <property type="entry name" value="SULFUR CARRIER PROTEIN YEDF-RELATED"/>
    <property type="match status" value="1"/>
</dbReference>
<dbReference type="NCBIfam" id="TIGR03527">
    <property type="entry name" value="selenium_YedF"/>
    <property type="match status" value="1"/>
</dbReference>
<evidence type="ECO:0000313" key="3">
    <source>
        <dbReference type="EMBL" id="MPQ44189.1"/>
    </source>
</evidence>
<evidence type="ECO:0000259" key="2">
    <source>
        <dbReference type="PROSITE" id="PS01148"/>
    </source>
</evidence>
<gene>
    <name evidence="3" type="primary">yedF</name>
    <name evidence="3" type="ORF">GBZ86_10485</name>
</gene>
<reference evidence="3 4" key="1">
    <citation type="submission" date="2019-10" db="EMBL/GenBank/DDBJ databases">
        <title>The Genome Sequence of Clostridium tarantellae Isolated from Fish Brain.</title>
        <authorList>
            <person name="Bano L."/>
            <person name="Kiel M."/>
            <person name="Sales G."/>
            <person name="Doxey A.C."/>
            <person name="Mansfield M.J."/>
            <person name="Schiavone M."/>
            <person name="Rossetto O."/>
            <person name="Pirazzini M."/>
            <person name="Dobrindt U."/>
            <person name="Montecucco C."/>
        </authorList>
    </citation>
    <scope>NUCLEOTIDE SEQUENCE [LARGE SCALE GENOMIC DNA]</scope>
    <source>
        <strain evidence="3 4">DSM 3997</strain>
    </source>
</reference>
<dbReference type="CDD" id="cd03421">
    <property type="entry name" value="SirA_like_N"/>
    <property type="match status" value="1"/>
</dbReference>
<dbReference type="SUPFAM" id="SSF75169">
    <property type="entry name" value="DsrEFH-like"/>
    <property type="match status" value="1"/>
</dbReference>
<dbReference type="InterPro" id="IPR003787">
    <property type="entry name" value="Sulphur_relay_DsrE/F-like"/>
</dbReference>
<accession>A0A6I1MVH7</accession>
<sequence>MKLIDCKGMICPMPVINTKKYFDSIEKGEAKIIVDNEISKDNICKYAIGCGYKVDFFKENDLFLINIEKNNISKKHLNKDENYALLISSDLLGDGDVNLGEILMKGYIYTLSESDIIPEKLVFINSGVKLTVKGSSVLESLNKLIDRGVEILCCGTCLDFYGIKDGLEVGNITNMYTIVEIINSYGKVIKL</sequence>
<proteinExistence type="inferred from homology"/>
<evidence type="ECO:0000313" key="4">
    <source>
        <dbReference type="Proteomes" id="UP000430345"/>
    </source>
</evidence>
<dbReference type="InterPro" id="IPR036868">
    <property type="entry name" value="TusA-like_sf"/>
</dbReference>
<dbReference type="EMBL" id="WHJC01000166">
    <property type="protein sequence ID" value="MPQ44189.1"/>
    <property type="molecule type" value="Genomic_DNA"/>
</dbReference>
<dbReference type="OrthoDB" id="9801500at2"/>
<dbReference type="PANTHER" id="PTHR33279">
    <property type="entry name" value="SULFUR CARRIER PROTEIN YEDF-RELATED"/>
    <property type="match status" value="1"/>
</dbReference>
<name>A0A6I1MVH7_9CLOT</name>
<dbReference type="InterPro" id="IPR019870">
    <property type="entry name" value="Se_metab_YedF"/>
</dbReference>
<keyword evidence="4" id="KW-1185">Reference proteome</keyword>
<dbReference type="AlphaFoldDB" id="A0A6I1MVH7"/>
<keyword evidence="3" id="KW-0808">Transferase</keyword>
<comment type="similarity">
    <text evidence="1">Belongs to the sulfur carrier protein TusA family.</text>
</comment>